<evidence type="ECO:0000256" key="1">
    <source>
        <dbReference type="SAM" id="SignalP"/>
    </source>
</evidence>
<dbReference type="AlphaFoldDB" id="A0A5B1L5X4"/>
<organism evidence="2 3">
    <name type="scientific">Nocardioides humilatus</name>
    <dbReference type="NCBI Taxonomy" id="2607660"/>
    <lineage>
        <taxon>Bacteria</taxon>
        <taxon>Bacillati</taxon>
        <taxon>Actinomycetota</taxon>
        <taxon>Actinomycetes</taxon>
        <taxon>Propionibacteriales</taxon>
        <taxon>Nocardioidaceae</taxon>
        <taxon>Nocardioides</taxon>
    </lineage>
</organism>
<keyword evidence="1" id="KW-0732">Signal</keyword>
<evidence type="ECO:0000313" key="3">
    <source>
        <dbReference type="Proteomes" id="UP000325003"/>
    </source>
</evidence>
<evidence type="ECO:0000313" key="2">
    <source>
        <dbReference type="EMBL" id="KAA1415924.1"/>
    </source>
</evidence>
<feature type="signal peptide" evidence="1">
    <location>
        <begin position="1"/>
        <end position="24"/>
    </location>
</feature>
<reference evidence="2 3" key="1">
    <citation type="submission" date="2019-09" db="EMBL/GenBank/DDBJ databases">
        <title>Nocardioides panacisoli sp. nov., isolated from the soil of a ginseng field.</title>
        <authorList>
            <person name="Cho C."/>
        </authorList>
    </citation>
    <scope>NUCLEOTIDE SEQUENCE [LARGE SCALE GENOMIC DNA]</scope>
    <source>
        <strain evidence="2 3">BN130099</strain>
    </source>
</reference>
<sequence>MRKAGSAFVVALLLVTLVPSVAEGATRLPSVKAVRAPENAVINQTFSADVVVVNKLARRTATARLKIVLSKNQTADADDVRVATIDVPELKAGARRTYKVDVVPKQAGARYLIACIGQSCRTAPVRVTKPGQDPALPPPPGNPLDVTPVLDTAHAASALVPADTGGTITATGLDGSVFVLDVPPDGVLTDEQITLTPVTSLSGKPFAGAMSAVDITPHGLQLGQLATLTITPPDAIPLTRQLVFATREAGKDFHAYPPTQETSAISLQLSHFSDYGVGNATSTERAAAKLRAPADAQAQIEKLIGDQAQEMKREGNFDGDQLVPYLLDYYRRVVKPRLDAAVTDDTLAVLAMASFLGWTRTSQLVAADHGLSEQATEGFGLVLDVIQNAFDKGFDRCMNRETAYAPALLMLARMVTILGGPESVSDQAIDRLQKCARFELDFDARVREYTRDDRSQGHVEEEGDVEVAASDVALITTMTDAGRFETAGTQDLVVTEWLYYNSASYATDWAAGNAELVAPLRVEATIPLSSRLETSADGRTKFVLNRGRPWVEIDPGKLKLYYTKGNPAYQFPSLFVYEGSFRSIWTPELIAARPGFFRFTAFFDESLPKLGLYLEERSTHREFDQFITDRFSRLRMELEHAPKR</sequence>
<dbReference type="RefSeq" id="WP_149730150.1">
    <property type="nucleotide sequence ID" value="NZ_VUJV01000008.1"/>
</dbReference>
<gene>
    <name evidence="2" type="ORF">F0U44_20030</name>
</gene>
<dbReference type="Proteomes" id="UP000325003">
    <property type="component" value="Unassembled WGS sequence"/>
</dbReference>
<reference evidence="2 3" key="2">
    <citation type="submission" date="2019-09" db="EMBL/GenBank/DDBJ databases">
        <authorList>
            <person name="Jin C."/>
        </authorList>
    </citation>
    <scope>NUCLEOTIDE SEQUENCE [LARGE SCALE GENOMIC DNA]</scope>
    <source>
        <strain evidence="2 3">BN130099</strain>
    </source>
</reference>
<keyword evidence="3" id="KW-1185">Reference proteome</keyword>
<dbReference type="EMBL" id="VUJV01000008">
    <property type="protein sequence ID" value="KAA1415924.1"/>
    <property type="molecule type" value="Genomic_DNA"/>
</dbReference>
<protein>
    <submittedName>
        <fullName evidence="2">Uncharacterized protein</fullName>
    </submittedName>
</protein>
<name>A0A5B1L5X4_9ACTN</name>
<proteinExistence type="predicted"/>
<feature type="chain" id="PRO_5022788836" evidence="1">
    <location>
        <begin position="25"/>
        <end position="644"/>
    </location>
</feature>
<accession>A0A5B1L5X4</accession>
<comment type="caution">
    <text evidence="2">The sequence shown here is derived from an EMBL/GenBank/DDBJ whole genome shotgun (WGS) entry which is preliminary data.</text>
</comment>